<dbReference type="STRING" id="1081104.A0A167EAD7"/>
<dbReference type="InterPro" id="IPR050282">
    <property type="entry name" value="Cycloisomerase_2"/>
</dbReference>
<comment type="similarity">
    <text evidence="1">Belongs to the cycloisomerase 2 family.</text>
</comment>
<proteinExistence type="inferred from homology"/>
<sequence>MPKLNNFFRANQRYPPIMSKFLISRPGHVYLAAYDASANTFTITYDLALPGCLSWLAVDRPRSLLYVVDEDSSKFHRFRLDLDSATPFTHHETVDTASPGAVYLAFSCDARRLLCAAFASGNVDVWDVSDGIALERCLDKTVVSDGRPGPLSHIQDAPHPHQVLLDPTGRFYVVPDLGTDELLVIDSQDDAFAISSRVAVGPPGSGPRHGAFYPVGAATPSHYILLCELANIVVVYALHYTGSTLEFTRVSETCTFGPGGPSVATARAGHLALLPDNKHILLTNRLTGRAHDSVAYMRVHDGGEHPVLEFVQEVPTLGLRPRMFCLMDDGRGAILVANEQSEFGVVVLARTPDGRIEKTPKLCVRMSEFMDQAEMVEHPGNGPKFIMQV</sequence>
<evidence type="ECO:0000256" key="1">
    <source>
        <dbReference type="ARBA" id="ARBA00005564"/>
    </source>
</evidence>
<evidence type="ECO:0000313" key="3">
    <source>
        <dbReference type="Proteomes" id="UP000076744"/>
    </source>
</evidence>
<dbReference type="Pfam" id="PF10282">
    <property type="entry name" value="Lactonase"/>
    <property type="match status" value="1"/>
</dbReference>
<dbReference type="PANTHER" id="PTHR30344">
    <property type="entry name" value="6-PHOSPHOGLUCONOLACTONASE-RELATED"/>
    <property type="match status" value="1"/>
</dbReference>
<protein>
    <submittedName>
        <fullName evidence="2">Lactonase, 7-bladed beta propeller</fullName>
    </submittedName>
</protein>
<keyword evidence="3" id="KW-1185">Reference proteome</keyword>
<comment type="caution">
    <text evidence="2">The sequence shown here is derived from an EMBL/GenBank/DDBJ whole genome shotgun (WGS) entry which is preliminary data.</text>
</comment>
<dbReference type="PANTHER" id="PTHR30344:SF1">
    <property type="entry name" value="6-PHOSPHOGLUCONOLACTONASE"/>
    <property type="match status" value="1"/>
</dbReference>
<accession>A0A167EAD7</accession>
<dbReference type="GO" id="GO:0017057">
    <property type="term" value="F:6-phosphogluconolactonase activity"/>
    <property type="evidence" value="ECO:0007669"/>
    <property type="project" value="TreeGrafter"/>
</dbReference>
<organism evidence="2 3">
    <name type="scientific">Cordyceps fumosorosea (strain ARSEF 2679)</name>
    <name type="common">Isaria fumosorosea</name>
    <dbReference type="NCBI Taxonomy" id="1081104"/>
    <lineage>
        <taxon>Eukaryota</taxon>
        <taxon>Fungi</taxon>
        <taxon>Dikarya</taxon>
        <taxon>Ascomycota</taxon>
        <taxon>Pezizomycotina</taxon>
        <taxon>Sordariomycetes</taxon>
        <taxon>Hypocreomycetidae</taxon>
        <taxon>Hypocreales</taxon>
        <taxon>Cordycipitaceae</taxon>
        <taxon>Cordyceps</taxon>
    </lineage>
</organism>
<reference evidence="2 3" key="1">
    <citation type="journal article" date="2016" name="Genome Biol. Evol.">
        <title>Divergent and convergent evolution of fungal pathogenicity.</title>
        <authorList>
            <person name="Shang Y."/>
            <person name="Xiao G."/>
            <person name="Zheng P."/>
            <person name="Cen K."/>
            <person name="Zhan S."/>
            <person name="Wang C."/>
        </authorList>
    </citation>
    <scope>NUCLEOTIDE SEQUENCE [LARGE SCALE GENOMIC DNA]</scope>
    <source>
        <strain evidence="2 3">ARSEF 2679</strain>
    </source>
</reference>
<dbReference type="AlphaFoldDB" id="A0A167EAD7"/>
<dbReference type="EMBL" id="AZHB01000063">
    <property type="protein sequence ID" value="OAA43577.1"/>
    <property type="molecule type" value="Genomic_DNA"/>
</dbReference>
<gene>
    <name evidence="2" type="ORF">ISF_09662</name>
</gene>
<dbReference type="OrthoDB" id="9972196at2759"/>
<dbReference type="Proteomes" id="UP000076744">
    <property type="component" value="Unassembled WGS sequence"/>
</dbReference>
<dbReference type="Gene3D" id="2.130.10.10">
    <property type="entry name" value="YVTN repeat-like/Quinoprotein amine dehydrogenase"/>
    <property type="match status" value="1"/>
</dbReference>
<dbReference type="SUPFAM" id="SSF51004">
    <property type="entry name" value="C-terminal (heme d1) domain of cytochrome cd1-nitrite reductase"/>
    <property type="match status" value="1"/>
</dbReference>
<evidence type="ECO:0000313" key="2">
    <source>
        <dbReference type="EMBL" id="OAA43577.1"/>
    </source>
</evidence>
<dbReference type="GeneID" id="30025954"/>
<name>A0A167EAD7_CORFA</name>
<dbReference type="InterPro" id="IPR019405">
    <property type="entry name" value="Lactonase_7-beta_prop"/>
</dbReference>
<dbReference type="RefSeq" id="XP_018699556.1">
    <property type="nucleotide sequence ID" value="XM_018853263.1"/>
</dbReference>
<dbReference type="InterPro" id="IPR011048">
    <property type="entry name" value="Haem_d1_sf"/>
</dbReference>
<dbReference type="InterPro" id="IPR015943">
    <property type="entry name" value="WD40/YVTN_repeat-like_dom_sf"/>
</dbReference>